<feature type="compositionally biased region" description="Basic and acidic residues" evidence="1">
    <location>
        <begin position="41"/>
        <end position="51"/>
    </location>
</feature>
<organism evidence="3 4">
    <name type="scientific">Polynucleobacter victoriensis</name>
    <dbReference type="NCBI Taxonomy" id="2049319"/>
    <lineage>
        <taxon>Bacteria</taxon>
        <taxon>Pseudomonadati</taxon>
        <taxon>Pseudomonadota</taxon>
        <taxon>Betaproteobacteria</taxon>
        <taxon>Burkholderiales</taxon>
        <taxon>Burkholderiaceae</taxon>
        <taxon>Polynucleobacter</taxon>
    </lineage>
</organism>
<evidence type="ECO:0000313" key="4">
    <source>
        <dbReference type="Proteomes" id="UP000197215"/>
    </source>
</evidence>
<dbReference type="EMBL" id="FYEX01000002">
    <property type="protein sequence ID" value="SNC71831.1"/>
    <property type="molecule type" value="Genomic_DNA"/>
</dbReference>
<evidence type="ECO:0000256" key="1">
    <source>
        <dbReference type="SAM" id="MobiDB-lite"/>
    </source>
</evidence>
<dbReference type="Proteomes" id="UP000197215">
    <property type="component" value="Unassembled WGS sequence"/>
</dbReference>
<dbReference type="AlphaFoldDB" id="A0A212U128"/>
<evidence type="ECO:0000256" key="2">
    <source>
        <dbReference type="SAM" id="SignalP"/>
    </source>
</evidence>
<sequence>MKQLLKISVAILMISGLAACNTISGLGQDLQNLGTVIDKNTAKKSDSKTESDNSGVVVTPVK</sequence>
<protein>
    <submittedName>
        <fullName evidence="3">Uncharacterized protein</fullName>
    </submittedName>
</protein>
<evidence type="ECO:0000313" key="3">
    <source>
        <dbReference type="EMBL" id="SNC71831.1"/>
    </source>
</evidence>
<keyword evidence="4" id="KW-1185">Reference proteome</keyword>
<accession>A0A212U128</accession>
<keyword evidence="2" id="KW-0732">Signal</keyword>
<dbReference type="PROSITE" id="PS51257">
    <property type="entry name" value="PROKAR_LIPOPROTEIN"/>
    <property type="match status" value="1"/>
</dbReference>
<proteinExistence type="predicted"/>
<name>A0A212U128_9BURK</name>
<feature type="signal peptide" evidence="2">
    <location>
        <begin position="1"/>
        <end position="18"/>
    </location>
</feature>
<gene>
    <name evidence="3" type="ORF">SAMN06295916_1394</name>
</gene>
<dbReference type="RefSeq" id="WP_088813338.1">
    <property type="nucleotide sequence ID" value="NZ_FYEX01000002.1"/>
</dbReference>
<reference evidence="3 4" key="1">
    <citation type="submission" date="2017-06" db="EMBL/GenBank/DDBJ databases">
        <authorList>
            <person name="Kim H.J."/>
            <person name="Triplett B.A."/>
        </authorList>
    </citation>
    <scope>NUCLEOTIDE SEQUENCE [LARGE SCALE GENOMIC DNA]</scope>
    <source>
        <strain evidence="3 4">MWH-VicM1</strain>
    </source>
</reference>
<feature type="chain" id="PRO_5012488067" evidence="2">
    <location>
        <begin position="19"/>
        <end position="62"/>
    </location>
</feature>
<feature type="region of interest" description="Disordered" evidence="1">
    <location>
        <begin position="41"/>
        <end position="62"/>
    </location>
</feature>